<gene>
    <name evidence="1" type="ORF">CR513_17641</name>
</gene>
<dbReference type="AlphaFoldDB" id="A0A371H940"/>
<sequence length="60" mass="7096">MQVVNQELEVHILDDSHQMYTMLYNLHASKIAQRYNVGLIACQKRNRVLRMMMKSVDMSI</sequence>
<evidence type="ECO:0000313" key="1">
    <source>
        <dbReference type="EMBL" id="RDX99317.1"/>
    </source>
</evidence>
<evidence type="ECO:0000313" key="2">
    <source>
        <dbReference type="Proteomes" id="UP000257109"/>
    </source>
</evidence>
<feature type="non-terminal residue" evidence="1">
    <location>
        <position position="1"/>
    </location>
</feature>
<comment type="caution">
    <text evidence="1">The sequence shown here is derived from an EMBL/GenBank/DDBJ whole genome shotgun (WGS) entry which is preliminary data.</text>
</comment>
<proteinExistence type="predicted"/>
<name>A0A371H940_MUCPR</name>
<dbReference type="Proteomes" id="UP000257109">
    <property type="component" value="Unassembled WGS sequence"/>
</dbReference>
<protein>
    <submittedName>
        <fullName evidence="1">Uncharacterized protein</fullName>
    </submittedName>
</protein>
<keyword evidence="2" id="KW-1185">Reference proteome</keyword>
<reference evidence="1" key="1">
    <citation type="submission" date="2018-05" db="EMBL/GenBank/DDBJ databases">
        <title>Draft genome of Mucuna pruriens seed.</title>
        <authorList>
            <person name="Nnadi N.E."/>
            <person name="Vos R."/>
            <person name="Hasami M.H."/>
            <person name="Devisetty U.K."/>
            <person name="Aguiy J.C."/>
        </authorList>
    </citation>
    <scope>NUCLEOTIDE SEQUENCE [LARGE SCALE GENOMIC DNA]</scope>
    <source>
        <strain evidence="1">JCA_2017</strain>
    </source>
</reference>
<organism evidence="1 2">
    <name type="scientific">Mucuna pruriens</name>
    <name type="common">Velvet bean</name>
    <name type="synonym">Dolichos pruriens</name>
    <dbReference type="NCBI Taxonomy" id="157652"/>
    <lineage>
        <taxon>Eukaryota</taxon>
        <taxon>Viridiplantae</taxon>
        <taxon>Streptophyta</taxon>
        <taxon>Embryophyta</taxon>
        <taxon>Tracheophyta</taxon>
        <taxon>Spermatophyta</taxon>
        <taxon>Magnoliopsida</taxon>
        <taxon>eudicotyledons</taxon>
        <taxon>Gunneridae</taxon>
        <taxon>Pentapetalae</taxon>
        <taxon>rosids</taxon>
        <taxon>fabids</taxon>
        <taxon>Fabales</taxon>
        <taxon>Fabaceae</taxon>
        <taxon>Papilionoideae</taxon>
        <taxon>50 kb inversion clade</taxon>
        <taxon>NPAAA clade</taxon>
        <taxon>indigoferoid/millettioid clade</taxon>
        <taxon>Phaseoleae</taxon>
        <taxon>Mucuna</taxon>
    </lineage>
</organism>
<accession>A0A371H940</accession>
<dbReference type="EMBL" id="QJKJ01003258">
    <property type="protein sequence ID" value="RDX99317.1"/>
    <property type="molecule type" value="Genomic_DNA"/>
</dbReference>